<organism evidence="2 3">
    <name type="scientific">Endobacter medicaginis</name>
    <dbReference type="NCBI Taxonomy" id="1181271"/>
    <lineage>
        <taxon>Bacteria</taxon>
        <taxon>Pseudomonadati</taxon>
        <taxon>Pseudomonadota</taxon>
        <taxon>Alphaproteobacteria</taxon>
        <taxon>Acetobacterales</taxon>
        <taxon>Acetobacteraceae</taxon>
        <taxon>Endobacter</taxon>
    </lineage>
</organism>
<accession>A0A839UZC1</accession>
<feature type="compositionally biased region" description="Pro residues" evidence="1">
    <location>
        <begin position="175"/>
        <end position="185"/>
    </location>
</feature>
<gene>
    <name evidence="2" type="ORF">FHR90_000445</name>
</gene>
<dbReference type="RefSeq" id="WP_183274684.1">
    <property type="nucleotide sequence ID" value="NZ_JACHXV010000002.1"/>
</dbReference>
<name>A0A839UZC1_9PROT</name>
<evidence type="ECO:0000313" key="2">
    <source>
        <dbReference type="EMBL" id="MBB3172631.1"/>
    </source>
</evidence>
<dbReference type="EMBL" id="JACHXV010000002">
    <property type="protein sequence ID" value="MBB3172631.1"/>
    <property type="molecule type" value="Genomic_DNA"/>
</dbReference>
<comment type="caution">
    <text evidence="2">The sequence shown here is derived from an EMBL/GenBank/DDBJ whole genome shotgun (WGS) entry which is preliminary data.</text>
</comment>
<protein>
    <submittedName>
        <fullName evidence="2">Uncharacterized protein</fullName>
    </submittedName>
</protein>
<evidence type="ECO:0000313" key="3">
    <source>
        <dbReference type="Proteomes" id="UP000557688"/>
    </source>
</evidence>
<proteinExistence type="predicted"/>
<feature type="region of interest" description="Disordered" evidence="1">
    <location>
        <begin position="159"/>
        <end position="185"/>
    </location>
</feature>
<evidence type="ECO:0000256" key="1">
    <source>
        <dbReference type="SAM" id="MobiDB-lite"/>
    </source>
</evidence>
<reference evidence="2 3" key="1">
    <citation type="submission" date="2020-08" db="EMBL/GenBank/DDBJ databases">
        <title>Genomic Encyclopedia of Type Strains, Phase III (KMG-III): the genomes of soil and plant-associated and newly described type strains.</title>
        <authorList>
            <person name="Whitman W."/>
        </authorList>
    </citation>
    <scope>NUCLEOTIDE SEQUENCE [LARGE SCALE GENOMIC DNA]</scope>
    <source>
        <strain evidence="2 3">CECT 8088</strain>
    </source>
</reference>
<dbReference type="AlphaFoldDB" id="A0A839UZC1"/>
<sequence>MGAAPSGPIAFEGRHRIGIKDDGRRLRHPARNPARWDFTRPVFALASIPMRRSAQAFSPHRRRQAASVLALLSGLMCLSGCAPTSRLSAPPPPAAVAGDRYAIAHGMALAFMTSGRATGMDLLQVIHLDRAALLSLAQGNTSPAPAEALIDYVTRREIDGQPAPSTVPPEFLRHPPLPAAPAPRT</sequence>
<keyword evidence="3" id="KW-1185">Reference proteome</keyword>
<dbReference type="Proteomes" id="UP000557688">
    <property type="component" value="Unassembled WGS sequence"/>
</dbReference>